<feature type="region of interest" description="Disordered" evidence="1">
    <location>
        <begin position="1"/>
        <end position="29"/>
    </location>
</feature>
<dbReference type="InterPro" id="IPR032675">
    <property type="entry name" value="LRR_dom_sf"/>
</dbReference>
<feature type="region of interest" description="Disordered" evidence="1">
    <location>
        <begin position="299"/>
        <end position="331"/>
    </location>
</feature>
<feature type="region of interest" description="Disordered" evidence="1">
    <location>
        <begin position="256"/>
        <end position="282"/>
    </location>
</feature>
<feature type="compositionally biased region" description="Acidic residues" evidence="1">
    <location>
        <begin position="256"/>
        <end position="275"/>
    </location>
</feature>
<keyword evidence="3" id="KW-1185">Reference proteome</keyword>
<dbReference type="Proteomes" id="UP001152799">
    <property type="component" value="Chromosome 1"/>
</dbReference>
<dbReference type="SUPFAM" id="SSF52058">
    <property type="entry name" value="L domain-like"/>
    <property type="match status" value="1"/>
</dbReference>
<dbReference type="PANTHER" id="PTHR22708">
    <property type="entry name" value="LEUCINE-RICH REPEAT-CONTAINING PROTEIN 56"/>
    <property type="match status" value="1"/>
</dbReference>
<evidence type="ECO:0008006" key="4">
    <source>
        <dbReference type="Google" id="ProtNLM"/>
    </source>
</evidence>
<dbReference type="PANTHER" id="PTHR22708:SF0">
    <property type="entry name" value="LEUCINE-RICH REPEAT-CONTAINING PROTEIN 56"/>
    <property type="match status" value="1"/>
</dbReference>
<accession>A0A9N9MCC6</accession>
<dbReference type="InterPro" id="IPR040091">
    <property type="entry name" value="LRRC56"/>
</dbReference>
<evidence type="ECO:0000313" key="2">
    <source>
        <dbReference type="EMBL" id="CAG9760736.1"/>
    </source>
</evidence>
<dbReference type="InterPro" id="IPR001611">
    <property type="entry name" value="Leu-rich_rpt"/>
</dbReference>
<evidence type="ECO:0000256" key="1">
    <source>
        <dbReference type="SAM" id="MobiDB-lite"/>
    </source>
</evidence>
<organism evidence="2 3">
    <name type="scientific">Ceutorhynchus assimilis</name>
    <name type="common">cabbage seed weevil</name>
    <dbReference type="NCBI Taxonomy" id="467358"/>
    <lineage>
        <taxon>Eukaryota</taxon>
        <taxon>Metazoa</taxon>
        <taxon>Ecdysozoa</taxon>
        <taxon>Arthropoda</taxon>
        <taxon>Hexapoda</taxon>
        <taxon>Insecta</taxon>
        <taxon>Pterygota</taxon>
        <taxon>Neoptera</taxon>
        <taxon>Endopterygota</taxon>
        <taxon>Coleoptera</taxon>
        <taxon>Polyphaga</taxon>
        <taxon>Cucujiformia</taxon>
        <taxon>Curculionidae</taxon>
        <taxon>Ceutorhynchinae</taxon>
        <taxon>Ceutorhynchus</taxon>
    </lineage>
</organism>
<reference evidence="2" key="1">
    <citation type="submission" date="2022-01" db="EMBL/GenBank/DDBJ databases">
        <authorList>
            <person name="King R."/>
        </authorList>
    </citation>
    <scope>NUCLEOTIDE SEQUENCE</scope>
</reference>
<dbReference type="AlphaFoldDB" id="A0A9N9MCC6"/>
<dbReference type="PROSITE" id="PS51450">
    <property type="entry name" value="LRR"/>
    <property type="match status" value="1"/>
</dbReference>
<sequence>MSPNLEDQMPDYSSVEPPNNDHITLTLTPLSDMSASTSYSDEIESIESEVNENEEVPLESDEISVAVVAAAIRNYVPMEHNIRELLVQVSNTEQLETVTQIKLRVIARELALQQLGAYLPALRELILDGSIISSLRDLGYGLKNLKILRVNRCQLPCIDGMLGFEYLEELYAADNSIRDLSACAFLSNLKIVDVRRNSIRHLGSLNFLSLCPELTHLFLDGNEALEGQPRYKNLIGRMLPQVQMLNGELLVRDEIDDNESEDEISVEDLEEDDKNAEDPDKIEVPKRILFAAERLTALSRPTPRNHQASGFTIRFPPKVCVDNGNIRSTES</sequence>
<gene>
    <name evidence="2" type="ORF">CEUTPL_LOCUS1457</name>
</gene>
<protein>
    <recommendedName>
        <fullName evidence="4">Leucine-rich repeat-containing protein 56</fullName>
    </recommendedName>
</protein>
<proteinExistence type="predicted"/>
<dbReference type="OrthoDB" id="433501at2759"/>
<dbReference type="EMBL" id="OU892277">
    <property type="protein sequence ID" value="CAG9760736.1"/>
    <property type="molecule type" value="Genomic_DNA"/>
</dbReference>
<dbReference type="Gene3D" id="3.80.10.10">
    <property type="entry name" value="Ribonuclease Inhibitor"/>
    <property type="match status" value="1"/>
</dbReference>
<name>A0A9N9MCC6_9CUCU</name>
<evidence type="ECO:0000313" key="3">
    <source>
        <dbReference type="Proteomes" id="UP001152799"/>
    </source>
</evidence>